<gene>
    <name evidence="11" type="primary">dnaX</name>
    <name evidence="14" type="ORF">A3A49_01615</name>
</gene>
<feature type="region of interest" description="Disordered" evidence="12">
    <location>
        <begin position="445"/>
        <end position="486"/>
    </location>
</feature>
<comment type="catalytic activity">
    <reaction evidence="10 11">
        <text>DNA(n) + a 2'-deoxyribonucleoside 5'-triphosphate = DNA(n+1) + diphosphate</text>
        <dbReference type="Rhea" id="RHEA:22508"/>
        <dbReference type="Rhea" id="RHEA-COMP:17339"/>
        <dbReference type="Rhea" id="RHEA-COMP:17340"/>
        <dbReference type="ChEBI" id="CHEBI:33019"/>
        <dbReference type="ChEBI" id="CHEBI:61560"/>
        <dbReference type="ChEBI" id="CHEBI:173112"/>
        <dbReference type="EC" id="2.7.7.7"/>
    </reaction>
</comment>
<dbReference type="InterPro" id="IPR003593">
    <property type="entry name" value="AAA+_ATPase"/>
</dbReference>
<dbReference type="InterPro" id="IPR050238">
    <property type="entry name" value="DNA_Rep/Repair_Clamp_Loader"/>
</dbReference>
<evidence type="ECO:0000256" key="5">
    <source>
        <dbReference type="ARBA" id="ARBA00022723"/>
    </source>
</evidence>
<evidence type="ECO:0000259" key="13">
    <source>
        <dbReference type="SMART" id="SM00382"/>
    </source>
</evidence>
<evidence type="ECO:0000256" key="6">
    <source>
        <dbReference type="ARBA" id="ARBA00022741"/>
    </source>
</evidence>
<evidence type="ECO:0000256" key="4">
    <source>
        <dbReference type="ARBA" id="ARBA00022705"/>
    </source>
</evidence>
<comment type="function">
    <text evidence="11">DNA polymerase III is a complex, multichain enzyme responsible for most of the replicative synthesis in bacteria. This DNA polymerase also exhibits 3' to 5' exonuclease activity.</text>
</comment>
<dbReference type="GO" id="GO:0006261">
    <property type="term" value="P:DNA-templated DNA replication"/>
    <property type="evidence" value="ECO:0007669"/>
    <property type="project" value="TreeGrafter"/>
</dbReference>
<dbReference type="GO" id="GO:0005524">
    <property type="term" value="F:ATP binding"/>
    <property type="evidence" value="ECO:0007669"/>
    <property type="project" value="UniProtKB-KW"/>
</dbReference>
<feature type="domain" description="AAA+ ATPase" evidence="13">
    <location>
        <begin position="35"/>
        <end position="199"/>
    </location>
</feature>
<dbReference type="InterPro" id="IPR008921">
    <property type="entry name" value="DNA_pol3_clamp-load_cplx_C"/>
</dbReference>
<dbReference type="PANTHER" id="PTHR11669:SF0">
    <property type="entry name" value="PROTEIN STICHEL-LIKE 2"/>
    <property type="match status" value="1"/>
</dbReference>
<evidence type="ECO:0000256" key="7">
    <source>
        <dbReference type="ARBA" id="ARBA00022833"/>
    </source>
</evidence>
<dbReference type="Proteomes" id="UP000176740">
    <property type="component" value="Unassembled WGS sequence"/>
</dbReference>
<name>A0A1F5H1Z9_9BACT</name>
<dbReference type="GO" id="GO:0003677">
    <property type="term" value="F:DNA binding"/>
    <property type="evidence" value="ECO:0007669"/>
    <property type="project" value="InterPro"/>
</dbReference>
<keyword evidence="3 11" id="KW-0548">Nucleotidyltransferase</keyword>
<dbReference type="InterPro" id="IPR048448">
    <property type="entry name" value="DnaX-like_C"/>
</dbReference>
<dbReference type="SUPFAM" id="SSF52540">
    <property type="entry name" value="P-loop containing nucleoside triphosphate hydrolases"/>
    <property type="match status" value="1"/>
</dbReference>
<dbReference type="SMART" id="SM00382">
    <property type="entry name" value="AAA"/>
    <property type="match status" value="1"/>
</dbReference>
<evidence type="ECO:0000313" key="15">
    <source>
        <dbReference type="Proteomes" id="UP000176740"/>
    </source>
</evidence>
<feature type="compositionally biased region" description="Basic and acidic residues" evidence="12">
    <location>
        <begin position="462"/>
        <end position="477"/>
    </location>
</feature>
<dbReference type="Gene3D" id="1.20.272.10">
    <property type="match status" value="1"/>
</dbReference>
<organism evidence="14 15">
    <name type="scientific">Candidatus Curtissbacteria bacterium RIFCSPLOWO2_01_FULL_38_11b</name>
    <dbReference type="NCBI Taxonomy" id="1797725"/>
    <lineage>
        <taxon>Bacteria</taxon>
        <taxon>Candidatus Curtissiibacteriota</taxon>
    </lineage>
</organism>
<dbReference type="InterPro" id="IPR045085">
    <property type="entry name" value="HLD_clamp_pol_III_gamma_tau"/>
</dbReference>
<keyword evidence="8 11" id="KW-0067">ATP-binding</keyword>
<evidence type="ECO:0000256" key="1">
    <source>
        <dbReference type="ARBA" id="ARBA00006360"/>
    </source>
</evidence>
<sequence length="601" mass="67262">MTVLYRAYRPQKFSDLVGQEAVALTILSQLESGKFSHAYLFYGPKGTGKTSTARILAKAVNCEGLGSSKLGSRRKILNAKPYTLNANFGEPCNKCAACLAIAKGSYLDVLEIDAASNRGIDEVRDLREKIKLSPINGRFKIYIIDEAHMLTTEAFNALLKTLEEPPAHVIFILCTTEVGKLPATIVSRLQKFHFVRAGKKDLVKVIEKIAKSENIKIEIDAAAAIAEFADGSYRDAISIFDQLSTQTMINTSDVFRVSRVGGWNQLSTFVEHLAKKDLKEAILTIEKISNDGLDISYFAKQIVLLVEKLLFIKIGILNNAFEDYSREQVQELQILSEKFNILSLQNLMKLFLIAESEVKLYPLPQIPLVLAVCKYIPPNEEDIAKVYNKKVHGQIENDMQGDAAASPNIEIGTDHKQKRQTNPKRSPIATSLKGGKKNLLSLKKIDSHGHSPRSSLSSPRQTWHDKSDLSLRGDKAKASPTARSHGPRLLEIEKNWEKFLGKVKSNNVHVVALLRSSRPIDFDGVNLTMEVFYRFHKEKLEEPKIIRMLDNIMQEIISNPIKFKFVLALRGKTPPQAVKASNVMDIDTQDMAKMAQEIFSK</sequence>
<dbReference type="Pfam" id="PF12169">
    <property type="entry name" value="DNA_pol3_gamma3"/>
    <property type="match status" value="1"/>
</dbReference>
<dbReference type="GO" id="GO:0046872">
    <property type="term" value="F:metal ion binding"/>
    <property type="evidence" value="ECO:0007669"/>
    <property type="project" value="UniProtKB-KW"/>
</dbReference>
<evidence type="ECO:0000256" key="12">
    <source>
        <dbReference type="SAM" id="MobiDB-lite"/>
    </source>
</evidence>
<evidence type="ECO:0000256" key="9">
    <source>
        <dbReference type="ARBA" id="ARBA00022932"/>
    </source>
</evidence>
<evidence type="ECO:0000256" key="11">
    <source>
        <dbReference type="RuleBase" id="RU364063"/>
    </source>
</evidence>
<proteinExistence type="inferred from homology"/>
<evidence type="ECO:0000256" key="3">
    <source>
        <dbReference type="ARBA" id="ARBA00022695"/>
    </source>
</evidence>
<evidence type="ECO:0000256" key="2">
    <source>
        <dbReference type="ARBA" id="ARBA00022679"/>
    </source>
</evidence>
<dbReference type="InterPro" id="IPR012763">
    <property type="entry name" value="DNA_pol_III_sug/sutau_N"/>
</dbReference>
<dbReference type="Gene3D" id="3.40.50.300">
    <property type="entry name" value="P-loop containing nucleotide triphosphate hydrolases"/>
    <property type="match status" value="1"/>
</dbReference>
<dbReference type="Pfam" id="PF13177">
    <property type="entry name" value="DNA_pol3_delta2"/>
    <property type="match status" value="1"/>
</dbReference>
<keyword evidence="6 11" id="KW-0547">Nucleotide-binding</keyword>
<evidence type="ECO:0000256" key="10">
    <source>
        <dbReference type="ARBA" id="ARBA00049244"/>
    </source>
</evidence>
<keyword evidence="7" id="KW-0862">Zinc</keyword>
<dbReference type="EC" id="2.7.7.7" evidence="11"/>
<evidence type="ECO:0000256" key="8">
    <source>
        <dbReference type="ARBA" id="ARBA00022840"/>
    </source>
</evidence>
<dbReference type="CDD" id="cd00009">
    <property type="entry name" value="AAA"/>
    <property type="match status" value="1"/>
</dbReference>
<dbReference type="STRING" id="1797725.A3A49_01615"/>
<feature type="region of interest" description="Disordered" evidence="12">
    <location>
        <begin position="401"/>
        <end position="432"/>
    </location>
</feature>
<keyword evidence="5" id="KW-0479">Metal-binding</keyword>
<dbReference type="Pfam" id="PF22608">
    <property type="entry name" value="DNAX_ATPase_lid"/>
    <property type="match status" value="1"/>
</dbReference>
<dbReference type="InterPro" id="IPR027417">
    <property type="entry name" value="P-loop_NTPase"/>
</dbReference>
<dbReference type="NCBIfam" id="TIGR02397">
    <property type="entry name" value="dnaX_nterm"/>
    <property type="match status" value="1"/>
</dbReference>
<dbReference type="Pfam" id="PF20964">
    <property type="entry name" value="DnaX_C"/>
    <property type="match status" value="1"/>
</dbReference>
<dbReference type="AlphaFoldDB" id="A0A1F5H1Z9"/>
<evidence type="ECO:0000313" key="14">
    <source>
        <dbReference type="EMBL" id="OGD98131.1"/>
    </source>
</evidence>
<comment type="subunit">
    <text evidence="11">DNA polymerase III contains a core (composed of alpha, epsilon and theta chains) that associates with a tau subunit. This core dimerizes to form the POLIII' complex. PolIII' associates with the gamma complex (composed of gamma, delta, delta', psi and chi chains) and with the beta chain to form the complete DNA polymerase III complex.</text>
</comment>
<accession>A0A1F5H1Z9</accession>
<comment type="similarity">
    <text evidence="1 11">Belongs to the DnaX/STICHEL family.</text>
</comment>
<keyword evidence="4 11" id="KW-0235">DNA replication</keyword>
<dbReference type="FunFam" id="3.40.50.300:FF:000014">
    <property type="entry name" value="DNA polymerase III subunit gamma/tau"/>
    <property type="match status" value="1"/>
</dbReference>
<protein>
    <recommendedName>
        <fullName evidence="11">DNA polymerase III subunit gamma/tau</fullName>
        <ecNumber evidence="11">2.7.7.7</ecNumber>
    </recommendedName>
</protein>
<reference evidence="14 15" key="1">
    <citation type="journal article" date="2016" name="Nat. Commun.">
        <title>Thousands of microbial genomes shed light on interconnected biogeochemical processes in an aquifer system.</title>
        <authorList>
            <person name="Anantharaman K."/>
            <person name="Brown C.T."/>
            <person name="Hug L.A."/>
            <person name="Sharon I."/>
            <person name="Castelle C.J."/>
            <person name="Probst A.J."/>
            <person name="Thomas B.C."/>
            <person name="Singh A."/>
            <person name="Wilkins M.J."/>
            <person name="Karaoz U."/>
            <person name="Brodie E.L."/>
            <person name="Williams K.H."/>
            <person name="Hubbard S.S."/>
            <person name="Banfield J.F."/>
        </authorList>
    </citation>
    <scope>NUCLEOTIDE SEQUENCE [LARGE SCALE GENOMIC DNA]</scope>
</reference>
<keyword evidence="2 11" id="KW-0808">Transferase</keyword>
<dbReference type="Gene3D" id="1.10.8.60">
    <property type="match status" value="1"/>
</dbReference>
<dbReference type="SUPFAM" id="SSF48019">
    <property type="entry name" value="post-AAA+ oligomerization domain-like"/>
    <property type="match status" value="1"/>
</dbReference>
<keyword evidence="9 11" id="KW-0239">DNA-directed DNA polymerase</keyword>
<dbReference type="PANTHER" id="PTHR11669">
    <property type="entry name" value="REPLICATION FACTOR C / DNA POLYMERASE III GAMMA-TAU SUBUNIT"/>
    <property type="match status" value="1"/>
</dbReference>
<dbReference type="InterPro" id="IPR022754">
    <property type="entry name" value="DNA_pol_III_gamma-3"/>
</dbReference>
<comment type="caution">
    <text evidence="14">The sequence shown here is derived from an EMBL/GenBank/DDBJ whole genome shotgun (WGS) entry which is preliminary data.</text>
</comment>
<dbReference type="EMBL" id="MFBO01000015">
    <property type="protein sequence ID" value="OGD98131.1"/>
    <property type="molecule type" value="Genomic_DNA"/>
</dbReference>
<dbReference type="GO" id="GO:0003887">
    <property type="term" value="F:DNA-directed DNA polymerase activity"/>
    <property type="evidence" value="ECO:0007669"/>
    <property type="project" value="UniProtKB-KW"/>
</dbReference>
<dbReference type="GO" id="GO:0009360">
    <property type="term" value="C:DNA polymerase III complex"/>
    <property type="evidence" value="ECO:0007669"/>
    <property type="project" value="InterPro"/>
</dbReference>